<name>A0AAN6ZN03_9PEZI</name>
<proteinExistence type="predicted"/>
<feature type="compositionally biased region" description="Low complexity" evidence="1">
    <location>
        <begin position="170"/>
        <end position="182"/>
    </location>
</feature>
<feature type="compositionally biased region" description="Gly residues" evidence="1">
    <location>
        <begin position="651"/>
        <end position="674"/>
    </location>
</feature>
<evidence type="ECO:0000313" key="3">
    <source>
        <dbReference type="Proteomes" id="UP001302676"/>
    </source>
</evidence>
<evidence type="ECO:0000313" key="2">
    <source>
        <dbReference type="EMBL" id="KAK4143664.1"/>
    </source>
</evidence>
<feature type="region of interest" description="Disordered" evidence="1">
    <location>
        <begin position="651"/>
        <end position="675"/>
    </location>
</feature>
<reference evidence="2" key="1">
    <citation type="journal article" date="2023" name="Mol. Phylogenet. Evol.">
        <title>Genome-scale phylogeny and comparative genomics of the fungal order Sordariales.</title>
        <authorList>
            <person name="Hensen N."/>
            <person name="Bonometti L."/>
            <person name="Westerberg I."/>
            <person name="Brannstrom I.O."/>
            <person name="Guillou S."/>
            <person name="Cros-Aarteil S."/>
            <person name="Calhoun S."/>
            <person name="Haridas S."/>
            <person name="Kuo A."/>
            <person name="Mondo S."/>
            <person name="Pangilinan J."/>
            <person name="Riley R."/>
            <person name="LaButti K."/>
            <person name="Andreopoulos B."/>
            <person name="Lipzen A."/>
            <person name="Chen C."/>
            <person name="Yan M."/>
            <person name="Daum C."/>
            <person name="Ng V."/>
            <person name="Clum A."/>
            <person name="Steindorff A."/>
            <person name="Ohm R.A."/>
            <person name="Martin F."/>
            <person name="Silar P."/>
            <person name="Natvig D.O."/>
            <person name="Lalanne C."/>
            <person name="Gautier V."/>
            <person name="Ament-Velasquez S.L."/>
            <person name="Kruys A."/>
            <person name="Hutchinson M.I."/>
            <person name="Powell A.J."/>
            <person name="Barry K."/>
            <person name="Miller A.N."/>
            <person name="Grigoriev I.V."/>
            <person name="Debuchy R."/>
            <person name="Gladieux P."/>
            <person name="Hiltunen Thoren M."/>
            <person name="Johannesson H."/>
        </authorList>
    </citation>
    <scope>NUCLEOTIDE SEQUENCE</scope>
    <source>
        <strain evidence="2">CBS 141.50</strain>
    </source>
</reference>
<feature type="compositionally biased region" description="Low complexity" evidence="1">
    <location>
        <begin position="541"/>
        <end position="561"/>
    </location>
</feature>
<comment type="caution">
    <text evidence="2">The sequence shown here is derived from an EMBL/GenBank/DDBJ whole genome shotgun (WGS) entry which is preliminary data.</text>
</comment>
<dbReference type="AlphaFoldDB" id="A0AAN6ZN03"/>
<organism evidence="2 3">
    <name type="scientific">Dichotomopilus funicola</name>
    <dbReference type="NCBI Taxonomy" id="1934379"/>
    <lineage>
        <taxon>Eukaryota</taxon>
        <taxon>Fungi</taxon>
        <taxon>Dikarya</taxon>
        <taxon>Ascomycota</taxon>
        <taxon>Pezizomycotina</taxon>
        <taxon>Sordariomycetes</taxon>
        <taxon>Sordariomycetidae</taxon>
        <taxon>Sordariales</taxon>
        <taxon>Chaetomiaceae</taxon>
        <taxon>Dichotomopilus</taxon>
    </lineage>
</organism>
<keyword evidence="3" id="KW-1185">Reference proteome</keyword>
<feature type="region of interest" description="Disordered" evidence="1">
    <location>
        <begin position="85"/>
        <end position="105"/>
    </location>
</feature>
<accession>A0AAN6ZN03</accession>
<dbReference type="EMBL" id="MU853584">
    <property type="protein sequence ID" value="KAK4143664.1"/>
    <property type="molecule type" value="Genomic_DNA"/>
</dbReference>
<dbReference type="GeneID" id="87817343"/>
<protein>
    <submittedName>
        <fullName evidence="2">Uncharacterized protein</fullName>
    </submittedName>
</protein>
<feature type="compositionally biased region" description="Basic residues" evidence="1">
    <location>
        <begin position="407"/>
        <end position="416"/>
    </location>
</feature>
<dbReference type="RefSeq" id="XP_062637035.1">
    <property type="nucleotide sequence ID" value="XM_062780730.1"/>
</dbReference>
<dbReference type="Proteomes" id="UP001302676">
    <property type="component" value="Unassembled WGS sequence"/>
</dbReference>
<reference evidence="2" key="2">
    <citation type="submission" date="2023-05" db="EMBL/GenBank/DDBJ databases">
        <authorList>
            <consortium name="Lawrence Berkeley National Laboratory"/>
            <person name="Steindorff A."/>
            <person name="Hensen N."/>
            <person name="Bonometti L."/>
            <person name="Westerberg I."/>
            <person name="Brannstrom I.O."/>
            <person name="Guillou S."/>
            <person name="Cros-Aarteil S."/>
            <person name="Calhoun S."/>
            <person name="Haridas S."/>
            <person name="Kuo A."/>
            <person name="Mondo S."/>
            <person name="Pangilinan J."/>
            <person name="Riley R."/>
            <person name="Labutti K."/>
            <person name="Andreopoulos B."/>
            <person name="Lipzen A."/>
            <person name="Chen C."/>
            <person name="Yanf M."/>
            <person name="Daum C."/>
            <person name="Ng V."/>
            <person name="Clum A."/>
            <person name="Ohm R."/>
            <person name="Martin F."/>
            <person name="Silar P."/>
            <person name="Natvig D."/>
            <person name="Lalanne C."/>
            <person name="Gautier V."/>
            <person name="Ament-Velasquez S.L."/>
            <person name="Kruys A."/>
            <person name="Hutchinson M.I."/>
            <person name="Powell A.J."/>
            <person name="Barry K."/>
            <person name="Miller A.N."/>
            <person name="Grigoriev I.V."/>
            <person name="Debuchy R."/>
            <person name="Gladieux P."/>
            <person name="Thoren M.H."/>
            <person name="Johannesson H."/>
        </authorList>
    </citation>
    <scope>NUCLEOTIDE SEQUENCE</scope>
    <source>
        <strain evidence="2">CBS 141.50</strain>
    </source>
</reference>
<evidence type="ECO:0000256" key="1">
    <source>
        <dbReference type="SAM" id="MobiDB-lite"/>
    </source>
</evidence>
<feature type="region of interest" description="Disordered" evidence="1">
    <location>
        <begin position="391"/>
        <end position="420"/>
    </location>
</feature>
<sequence>MELTSPLTTLGSISTPESFYTAHDSAADDTTLSSPVEDVLFWEEPTYRPAVQLPRELRQHCQIHLEEELYAAAIHILSGLIADGSTTSSHQRSRFPPPKQKPRPVLVAPPSQLALLATLIIHPSFTSRPPELTHLHAASQAFYYLRGLLATVGPINANLSAAFSFSNSNFGRSTTTTTTTRSHSNRRPTLYPPPAPRKSTGNADGGNDSDDSLSSDTTAPGRKNGPLAPAHLLFRRAPDFWAVLGWTFRCAAEAGQHPRWRYWSVWLDMMVEALEADWDGRVTLQNEGGGKMQEESSSSKSVLRQALIVQYVEDLQRERRNCLREVLKAVFAFSDPENGVSDRALFREVFERETVVRKEGAQSKRKREQEAVVDLENDQFGDYLDGDDFEFDDEDDEAGTAPAAPRRERRPGRKPKAASAASSAAFTLTDELAETVPFRLRIFRLLSAVSDAFPDTLASVGELYEGFTDQVRSLPLPMFRLFVDRIARGVGGSGAADNLLMAECVQVSFLRMLIEDLLPATPPPPAAPAASAKQTRRSTSARRQSARNQNQNQTQAQTQTQKPPNETPENDPAPTSNEETETGITLPLLQTRFLPFAASKVTAQDNAKLSLALEAMMTFVFAHIDVAYSAGLRRAVEMGIQAREERVNGGGLGGGGRRGRWVGTGAGGTAGGGSAMEREAREVLARSGRNLRSLVDVIAVMSGR</sequence>
<feature type="region of interest" description="Disordered" evidence="1">
    <location>
        <begin position="521"/>
        <end position="581"/>
    </location>
</feature>
<gene>
    <name evidence="2" type="ORF">C8A04DRAFT_28656</name>
</gene>
<feature type="region of interest" description="Disordered" evidence="1">
    <location>
        <begin position="170"/>
        <end position="224"/>
    </location>
</feature>